<dbReference type="InterPro" id="IPR050087">
    <property type="entry name" value="AON_synthase_class-II"/>
</dbReference>
<dbReference type="OrthoDB" id="9807157at2"/>
<dbReference type="Gene3D" id="3.90.1150.10">
    <property type="entry name" value="Aspartate Aminotransferase, domain 1"/>
    <property type="match status" value="1"/>
</dbReference>
<dbReference type="Proteomes" id="UP000287336">
    <property type="component" value="Unassembled WGS sequence"/>
</dbReference>
<sequence>MTVKRSELKQQLLEQARKRPTPRAASSQALASAGAESTRRVPERFTRFDAHPGYQQLVMMRQGAKQLGLIDPFFKVHDGLAGATSMIDGQSCINFASYNYLGYSGDPRVIQAACDAASHYGTSVSASRVVSGERPIHGELEQAIASTYGVEDAVVFVSGHATNVSTLGYLLGPKDLVLHDEYIHNSSLVGAQLSGAKRMSFSHNDPDALDALLSRHRHQFERVLVVIEGLYSMDGDIPDLPRFVELKQRHQAWLMVDEAHSFGVMGDTGLGLREHFAVDPTDVDIWMGTMSKTLSGCGGYIAGNKALVETLRHFAPGFLYSVGMPAQVAAPSLKILELMPQETERVVQLQAISRYFLAQAQARGMDTGHSIGSAVVPVIVGSSPLAAHLSHALLEQNINVQPILYPAVPEKSARLRFFLSCEHTKAHIDQTLDALALLLANAKG</sequence>
<dbReference type="AlphaFoldDB" id="A0A3S0WLC3"/>
<evidence type="ECO:0000256" key="3">
    <source>
        <dbReference type="SAM" id="MobiDB-lite"/>
    </source>
</evidence>
<organism evidence="5 6">
    <name type="scientific">Vreelandella andesensis</name>
    <dbReference type="NCBI Taxonomy" id="447567"/>
    <lineage>
        <taxon>Bacteria</taxon>
        <taxon>Pseudomonadati</taxon>
        <taxon>Pseudomonadota</taxon>
        <taxon>Gammaproteobacteria</taxon>
        <taxon>Oceanospirillales</taxon>
        <taxon>Halomonadaceae</taxon>
        <taxon>Vreelandella</taxon>
    </lineage>
</organism>
<dbReference type="CDD" id="cd06454">
    <property type="entry name" value="KBL_like"/>
    <property type="match status" value="1"/>
</dbReference>
<keyword evidence="2 5" id="KW-0808">Transferase</keyword>
<dbReference type="Pfam" id="PF00155">
    <property type="entry name" value="Aminotran_1_2"/>
    <property type="match status" value="1"/>
</dbReference>
<evidence type="ECO:0000313" key="6">
    <source>
        <dbReference type="Proteomes" id="UP000287336"/>
    </source>
</evidence>
<dbReference type="Gene3D" id="3.40.640.10">
    <property type="entry name" value="Type I PLP-dependent aspartate aminotransferase-like (Major domain)"/>
    <property type="match status" value="1"/>
</dbReference>
<gene>
    <name evidence="5" type="ORF">ELY33_06275</name>
</gene>
<evidence type="ECO:0000256" key="1">
    <source>
        <dbReference type="ARBA" id="ARBA00001933"/>
    </source>
</evidence>
<dbReference type="GO" id="GO:0008483">
    <property type="term" value="F:transaminase activity"/>
    <property type="evidence" value="ECO:0007669"/>
    <property type="project" value="UniProtKB-KW"/>
</dbReference>
<comment type="caution">
    <text evidence="5">The sequence shown here is derived from an EMBL/GenBank/DDBJ whole genome shotgun (WGS) entry which is preliminary data.</text>
</comment>
<name>A0A3S0WLC3_9GAMM</name>
<dbReference type="InterPro" id="IPR015424">
    <property type="entry name" value="PyrdxlP-dep_Trfase"/>
</dbReference>
<evidence type="ECO:0000256" key="2">
    <source>
        <dbReference type="ARBA" id="ARBA00022679"/>
    </source>
</evidence>
<evidence type="ECO:0000313" key="5">
    <source>
        <dbReference type="EMBL" id="RUR32200.1"/>
    </source>
</evidence>
<dbReference type="InterPro" id="IPR015421">
    <property type="entry name" value="PyrdxlP-dep_Trfase_major"/>
</dbReference>
<feature type="region of interest" description="Disordered" evidence="3">
    <location>
        <begin position="1"/>
        <end position="40"/>
    </location>
</feature>
<dbReference type="PANTHER" id="PTHR13693">
    <property type="entry name" value="CLASS II AMINOTRANSFERASE/8-AMINO-7-OXONONANOATE SYNTHASE"/>
    <property type="match status" value="1"/>
</dbReference>
<accession>A0A3S0WLC3</accession>
<comment type="cofactor">
    <cofactor evidence="1">
        <name>pyridoxal 5'-phosphate</name>
        <dbReference type="ChEBI" id="CHEBI:597326"/>
    </cofactor>
</comment>
<keyword evidence="6" id="KW-1185">Reference proteome</keyword>
<protein>
    <submittedName>
        <fullName evidence="5">Aminotransferase class I/II-fold pyridoxal phosphate-dependent enzyme</fullName>
    </submittedName>
</protein>
<dbReference type="SUPFAM" id="SSF53383">
    <property type="entry name" value="PLP-dependent transferases"/>
    <property type="match status" value="1"/>
</dbReference>
<dbReference type="RefSeq" id="WP_126945564.1">
    <property type="nucleotide sequence ID" value="NZ_RZHG01000011.1"/>
</dbReference>
<feature type="domain" description="Aminotransferase class I/classII large" evidence="4">
    <location>
        <begin position="92"/>
        <end position="435"/>
    </location>
</feature>
<dbReference type="GO" id="GO:0030170">
    <property type="term" value="F:pyridoxal phosphate binding"/>
    <property type="evidence" value="ECO:0007669"/>
    <property type="project" value="InterPro"/>
</dbReference>
<proteinExistence type="predicted"/>
<dbReference type="PANTHER" id="PTHR13693:SF3">
    <property type="entry name" value="LD36009P"/>
    <property type="match status" value="1"/>
</dbReference>
<evidence type="ECO:0000259" key="4">
    <source>
        <dbReference type="Pfam" id="PF00155"/>
    </source>
</evidence>
<keyword evidence="5" id="KW-0032">Aminotransferase</keyword>
<dbReference type="InterPro" id="IPR004839">
    <property type="entry name" value="Aminotransferase_I/II_large"/>
</dbReference>
<feature type="compositionally biased region" description="Low complexity" evidence="3">
    <location>
        <begin position="24"/>
        <end position="36"/>
    </location>
</feature>
<reference evidence="5 6" key="1">
    <citation type="submission" date="2018-12" db="EMBL/GenBank/DDBJ databases">
        <title>three novel Halomonas strain isolated from plants.</title>
        <authorList>
            <person name="Sun C."/>
        </authorList>
    </citation>
    <scope>NUCLEOTIDE SEQUENCE [LARGE SCALE GENOMIC DNA]</scope>
    <source>
        <strain evidence="5 6">DSM 19434</strain>
    </source>
</reference>
<dbReference type="EMBL" id="RZHG01000011">
    <property type="protein sequence ID" value="RUR32200.1"/>
    <property type="molecule type" value="Genomic_DNA"/>
</dbReference>
<dbReference type="InterPro" id="IPR015422">
    <property type="entry name" value="PyrdxlP-dep_Trfase_small"/>
</dbReference>